<evidence type="ECO:0000256" key="5">
    <source>
        <dbReference type="ARBA" id="ARBA00023180"/>
    </source>
</evidence>
<feature type="signal peptide" evidence="8">
    <location>
        <begin position="1"/>
        <end position="17"/>
    </location>
</feature>
<proteinExistence type="inferred from homology"/>
<keyword evidence="2" id="KW-0964">Secreted</keyword>
<dbReference type="PROSITE" id="PS50240">
    <property type="entry name" value="TRYPSIN_DOM"/>
    <property type="match status" value="1"/>
</dbReference>
<comment type="similarity">
    <text evidence="6">Belongs to the peptidase S1 family. CLIP subfamily.</text>
</comment>
<comment type="caution">
    <text evidence="10">The sequence shown here is derived from an EMBL/GenBank/DDBJ whole genome shotgun (WGS) entry which is preliminary data.</text>
</comment>
<dbReference type="PANTHER" id="PTHR24258">
    <property type="entry name" value="SERINE PROTEASE-RELATED"/>
    <property type="match status" value="1"/>
</dbReference>
<evidence type="ECO:0000313" key="11">
    <source>
        <dbReference type="Proteomes" id="UP001431783"/>
    </source>
</evidence>
<keyword evidence="7" id="KW-0720">Serine protease</keyword>
<comment type="subcellular location">
    <subcellularLocation>
        <location evidence="1">Secreted</location>
    </subcellularLocation>
</comment>
<evidence type="ECO:0000256" key="8">
    <source>
        <dbReference type="SAM" id="SignalP"/>
    </source>
</evidence>
<dbReference type="Gene3D" id="2.40.10.10">
    <property type="entry name" value="Trypsin-like serine proteases"/>
    <property type="match status" value="2"/>
</dbReference>
<keyword evidence="7" id="KW-0645">Protease</keyword>
<keyword evidence="11" id="KW-1185">Reference proteome</keyword>
<accession>A0AAW1TQE1</accession>
<gene>
    <name evidence="10" type="ORF">WA026_006097</name>
</gene>
<organism evidence="10 11">
    <name type="scientific">Henosepilachna vigintioctopunctata</name>
    <dbReference type="NCBI Taxonomy" id="420089"/>
    <lineage>
        <taxon>Eukaryota</taxon>
        <taxon>Metazoa</taxon>
        <taxon>Ecdysozoa</taxon>
        <taxon>Arthropoda</taxon>
        <taxon>Hexapoda</taxon>
        <taxon>Insecta</taxon>
        <taxon>Pterygota</taxon>
        <taxon>Neoptera</taxon>
        <taxon>Endopterygota</taxon>
        <taxon>Coleoptera</taxon>
        <taxon>Polyphaga</taxon>
        <taxon>Cucujiformia</taxon>
        <taxon>Coccinelloidea</taxon>
        <taxon>Coccinellidae</taxon>
        <taxon>Epilachninae</taxon>
        <taxon>Epilachnini</taxon>
        <taxon>Henosepilachna</taxon>
    </lineage>
</organism>
<dbReference type="InterPro" id="IPR018114">
    <property type="entry name" value="TRYPSIN_HIS"/>
</dbReference>
<dbReference type="Proteomes" id="UP001431783">
    <property type="component" value="Unassembled WGS sequence"/>
</dbReference>
<keyword evidence="7" id="KW-0378">Hydrolase</keyword>
<sequence length="391" mass="43049">MMVWATVILFTVICCLFSSIFLWGGKHLHEGDTCVNNNPNGVRMGMCLSAYECSWALREIQNGHSVVTCDFVGRTPIVCCPINQIEKGNNIALNSPSNTKQMSINNARESVRVPNRDESFGMLSQAKCEEYFPRPKGSSPFAVGAVYSLAEEFPHMAALGYGELEDIQWNCGGSLISLQHVLTAAHCLYSRDLGNVKYIRLGDLDIVNTTDPAEPQDFIVKRSIPHPSYNSETLKNDIAIIELDKPVRLTKYVKPACLQVSDRVDTRYPITASGWGITEFAGYPSSHLLKVRLKIVDRSECLVQYARAGPRGQIDDASQVCAGSADADKIMDTCQGDSGGPLQLLNNTNQKHYHIIGITSFGKACGVTKSAGIYTRVSYHVPWIESIVFNS</sequence>
<keyword evidence="5" id="KW-0325">Glycoprotein</keyword>
<evidence type="ECO:0000256" key="3">
    <source>
        <dbReference type="ARBA" id="ARBA00022729"/>
    </source>
</evidence>
<feature type="domain" description="Peptidase S1" evidence="9">
    <location>
        <begin position="142"/>
        <end position="389"/>
    </location>
</feature>
<dbReference type="GO" id="GO:0006508">
    <property type="term" value="P:proteolysis"/>
    <property type="evidence" value="ECO:0007669"/>
    <property type="project" value="UniProtKB-KW"/>
</dbReference>
<dbReference type="GO" id="GO:0004252">
    <property type="term" value="F:serine-type endopeptidase activity"/>
    <property type="evidence" value="ECO:0007669"/>
    <property type="project" value="InterPro"/>
</dbReference>
<dbReference type="PRINTS" id="PR00722">
    <property type="entry name" value="CHYMOTRYPSIN"/>
</dbReference>
<dbReference type="CDD" id="cd00190">
    <property type="entry name" value="Tryp_SPc"/>
    <property type="match status" value="1"/>
</dbReference>
<evidence type="ECO:0000256" key="4">
    <source>
        <dbReference type="ARBA" id="ARBA00023157"/>
    </source>
</evidence>
<keyword evidence="3 8" id="KW-0732">Signal</keyword>
<feature type="chain" id="PRO_5043508864" description="Peptidase S1 domain-containing protein" evidence="8">
    <location>
        <begin position="18"/>
        <end position="391"/>
    </location>
</feature>
<evidence type="ECO:0000259" key="9">
    <source>
        <dbReference type="PROSITE" id="PS50240"/>
    </source>
</evidence>
<dbReference type="PANTHER" id="PTHR24258:SF136">
    <property type="entry name" value="GH06673P-RELATED"/>
    <property type="match status" value="1"/>
</dbReference>
<dbReference type="AlphaFoldDB" id="A0AAW1TQE1"/>
<dbReference type="InterPro" id="IPR043504">
    <property type="entry name" value="Peptidase_S1_PA_chymotrypsin"/>
</dbReference>
<dbReference type="FunFam" id="2.40.10.10:FF:000028">
    <property type="entry name" value="Serine protease easter"/>
    <property type="match status" value="1"/>
</dbReference>
<evidence type="ECO:0000313" key="10">
    <source>
        <dbReference type="EMBL" id="KAK9870001.1"/>
    </source>
</evidence>
<dbReference type="FunFam" id="2.40.10.10:FF:000054">
    <property type="entry name" value="Complement C1r subcomponent"/>
    <property type="match status" value="1"/>
</dbReference>
<evidence type="ECO:0000256" key="7">
    <source>
        <dbReference type="RuleBase" id="RU363034"/>
    </source>
</evidence>
<dbReference type="Pfam" id="PF00089">
    <property type="entry name" value="Trypsin"/>
    <property type="match status" value="1"/>
</dbReference>
<name>A0AAW1TQE1_9CUCU</name>
<dbReference type="InterPro" id="IPR001254">
    <property type="entry name" value="Trypsin_dom"/>
</dbReference>
<dbReference type="EMBL" id="JARQZJ010000002">
    <property type="protein sequence ID" value="KAK9870001.1"/>
    <property type="molecule type" value="Genomic_DNA"/>
</dbReference>
<dbReference type="InterPro" id="IPR033116">
    <property type="entry name" value="TRYPSIN_SER"/>
</dbReference>
<evidence type="ECO:0000256" key="6">
    <source>
        <dbReference type="ARBA" id="ARBA00024195"/>
    </source>
</evidence>
<dbReference type="InterPro" id="IPR009003">
    <property type="entry name" value="Peptidase_S1_PA"/>
</dbReference>
<reference evidence="10 11" key="1">
    <citation type="submission" date="2023-03" db="EMBL/GenBank/DDBJ databases">
        <title>Genome insight into feeding habits of ladybird beetles.</title>
        <authorList>
            <person name="Li H.-S."/>
            <person name="Huang Y.-H."/>
            <person name="Pang H."/>
        </authorList>
    </citation>
    <scope>NUCLEOTIDE SEQUENCE [LARGE SCALE GENOMIC DNA]</scope>
    <source>
        <strain evidence="10">SYSU_2023b</strain>
        <tissue evidence="10">Whole body</tissue>
    </source>
</reference>
<dbReference type="InterPro" id="IPR001314">
    <property type="entry name" value="Peptidase_S1A"/>
</dbReference>
<evidence type="ECO:0000256" key="2">
    <source>
        <dbReference type="ARBA" id="ARBA00022525"/>
    </source>
</evidence>
<dbReference type="SUPFAM" id="SSF50494">
    <property type="entry name" value="Trypsin-like serine proteases"/>
    <property type="match status" value="1"/>
</dbReference>
<dbReference type="SMART" id="SM00020">
    <property type="entry name" value="Tryp_SPc"/>
    <property type="match status" value="1"/>
</dbReference>
<evidence type="ECO:0000256" key="1">
    <source>
        <dbReference type="ARBA" id="ARBA00004613"/>
    </source>
</evidence>
<dbReference type="PROSITE" id="PS00135">
    <property type="entry name" value="TRYPSIN_SER"/>
    <property type="match status" value="1"/>
</dbReference>
<dbReference type="PROSITE" id="PS00134">
    <property type="entry name" value="TRYPSIN_HIS"/>
    <property type="match status" value="1"/>
</dbReference>
<keyword evidence="4" id="KW-1015">Disulfide bond</keyword>
<protein>
    <recommendedName>
        <fullName evidence="9">Peptidase S1 domain-containing protein</fullName>
    </recommendedName>
</protein>
<dbReference type="GO" id="GO:0005576">
    <property type="term" value="C:extracellular region"/>
    <property type="evidence" value="ECO:0007669"/>
    <property type="project" value="UniProtKB-SubCell"/>
</dbReference>